<accession>A0ABW7P580</accession>
<feature type="transmembrane region" description="Helical" evidence="6">
    <location>
        <begin position="377"/>
        <end position="404"/>
    </location>
</feature>
<comment type="subcellular location">
    <subcellularLocation>
        <location evidence="1">Cell membrane</location>
        <topology evidence="1">Multi-pass membrane protein</topology>
    </subcellularLocation>
</comment>
<evidence type="ECO:0000256" key="1">
    <source>
        <dbReference type="ARBA" id="ARBA00004651"/>
    </source>
</evidence>
<dbReference type="RefSeq" id="WP_346351672.1">
    <property type="nucleotide sequence ID" value="NZ_JBGFTR010000028.1"/>
</dbReference>
<feature type="transmembrane region" description="Helical" evidence="6">
    <location>
        <begin position="474"/>
        <end position="495"/>
    </location>
</feature>
<evidence type="ECO:0000256" key="2">
    <source>
        <dbReference type="ARBA" id="ARBA00022475"/>
    </source>
</evidence>
<dbReference type="EMBL" id="JBGFTR010000028">
    <property type="protein sequence ID" value="MFH7566409.1"/>
    <property type="molecule type" value="Genomic_DNA"/>
</dbReference>
<organism evidence="8 9">
    <name type="scientific">Oceanimonas smirnovii</name>
    <dbReference type="NCBI Taxonomy" id="264574"/>
    <lineage>
        <taxon>Bacteria</taxon>
        <taxon>Pseudomonadati</taxon>
        <taxon>Pseudomonadota</taxon>
        <taxon>Gammaproteobacteria</taxon>
        <taxon>Aeromonadales</taxon>
        <taxon>Aeromonadaceae</taxon>
        <taxon>Oceanimonas</taxon>
    </lineage>
</organism>
<feature type="transmembrane region" description="Helical" evidence="6">
    <location>
        <begin position="47"/>
        <end position="65"/>
    </location>
</feature>
<dbReference type="PANTHER" id="PTHR43478">
    <property type="entry name" value="NA+/H+ ANTIPORTER-RELATED"/>
    <property type="match status" value="1"/>
</dbReference>
<feature type="transmembrane region" description="Helical" evidence="6">
    <location>
        <begin position="193"/>
        <end position="213"/>
    </location>
</feature>
<reference evidence="8 9" key="1">
    <citation type="submission" date="2024-08" db="EMBL/GenBank/DDBJ databases">
        <title>Oceanimonas smirnovii Genome sequencing and assembly.</title>
        <authorList>
            <person name="Tang B."/>
        </authorList>
    </citation>
    <scope>NUCLEOTIDE SEQUENCE [LARGE SCALE GENOMIC DNA]</scope>
    <source>
        <strain evidence="8 9">OS2020-119</strain>
    </source>
</reference>
<keyword evidence="2" id="KW-1003">Cell membrane</keyword>
<feature type="transmembrane region" description="Helical" evidence="6">
    <location>
        <begin position="433"/>
        <end position="454"/>
    </location>
</feature>
<proteinExistence type="predicted"/>
<evidence type="ECO:0000256" key="3">
    <source>
        <dbReference type="ARBA" id="ARBA00022692"/>
    </source>
</evidence>
<feature type="transmembrane region" description="Helical" evidence="6">
    <location>
        <begin position="348"/>
        <end position="365"/>
    </location>
</feature>
<dbReference type="InterPro" id="IPR018461">
    <property type="entry name" value="Na/H_Antiport_NhaC-like_C"/>
</dbReference>
<evidence type="ECO:0000313" key="9">
    <source>
        <dbReference type="Proteomes" id="UP001610706"/>
    </source>
</evidence>
<evidence type="ECO:0000259" key="7">
    <source>
        <dbReference type="Pfam" id="PF03553"/>
    </source>
</evidence>
<feature type="transmembrane region" description="Helical" evidence="6">
    <location>
        <begin position="105"/>
        <end position="123"/>
    </location>
</feature>
<feature type="transmembrane region" description="Helical" evidence="6">
    <location>
        <begin position="72"/>
        <end position="93"/>
    </location>
</feature>
<dbReference type="PANTHER" id="PTHR43478:SF1">
    <property type="entry name" value="NA+_H+ ANTIPORTER NHAC-LIKE C-TERMINAL DOMAIN-CONTAINING PROTEIN"/>
    <property type="match status" value="1"/>
</dbReference>
<feature type="transmembrane region" description="Helical" evidence="6">
    <location>
        <begin position="318"/>
        <end position="336"/>
    </location>
</feature>
<keyword evidence="4 6" id="KW-1133">Transmembrane helix</keyword>
<keyword evidence="5 6" id="KW-0472">Membrane</keyword>
<keyword evidence="9" id="KW-1185">Reference proteome</keyword>
<evidence type="ECO:0000313" key="8">
    <source>
        <dbReference type="EMBL" id="MFH7566409.1"/>
    </source>
</evidence>
<keyword evidence="3 6" id="KW-0812">Transmembrane</keyword>
<feature type="transmembrane region" description="Helical" evidence="6">
    <location>
        <begin position="291"/>
        <end position="311"/>
    </location>
</feature>
<feature type="transmembrane region" description="Helical" evidence="6">
    <location>
        <begin position="144"/>
        <end position="162"/>
    </location>
</feature>
<dbReference type="Pfam" id="PF03553">
    <property type="entry name" value="Na_H_antiporter"/>
    <property type="match status" value="1"/>
</dbReference>
<feature type="transmembrane region" description="Helical" evidence="6">
    <location>
        <begin position="225"/>
        <end position="250"/>
    </location>
</feature>
<evidence type="ECO:0000256" key="4">
    <source>
        <dbReference type="ARBA" id="ARBA00022989"/>
    </source>
</evidence>
<evidence type="ECO:0000256" key="6">
    <source>
        <dbReference type="SAM" id="Phobius"/>
    </source>
</evidence>
<feature type="transmembrane region" description="Helical" evidence="6">
    <location>
        <begin position="20"/>
        <end position="41"/>
    </location>
</feature>
<dbReference type="Proteomes" id="UP001610706">
    <property type="component" value="Unassembled WGS sequence"/>
</dbReference>
<evidence type="ECO:0000256" key="5">
    <source>
        <dbReference type="ARBA" id="ARBA00023136"/>
    </source>
</evidence>
<sequence length="496" mass="52269">MMMEHPDTLAMTPSVKWPPLWRGLAVASLAAMVFAWLGFTHEQGSDYGALSLLPAALVITMAVITRKTVESLLAGSLLGLLLINPGDLISPLADVTLAVMMDETIAWLILVCGMMGGLINLLARGGGVHSFGAVMTRIIKTPKSAMAGTVGLGLVVFIDDYLNSLAVSSSMKRITDSFNISREKLAYIVDSTAAPICILVPVSTWAVFFASLLEDSGAAEGGKGMSLYVASIPYMLYGWAALAVVALVAANKLPDLGAMKKAEARARAGQPVPEGWQDEVTAEPANAVPGWLGLTNFLLPMVVLVLASVYYDIDLLKGVLVALGVTMVLYSVQRLLSFQQQVDATLDGFKVMLYPLATVCAGFILKEVNDQLGMTRYIIDTVTPLITPALLPAIVFLVMAAVVFSTASSWGVFVISLPIVVPLGQAMNVPMPLVVGALLSASAFGSHACFFSDSTVLSAQGAGCDTMDHAMTQLPYALIGGAITLAALLAAGFWMM</sequence>
<protein>
    <submittedName>
        <fullName evidence="8">Na+/H+ antiporter NhaC family protein</fullName>
    </submittedName>
</protein>
<feature type="domain" description="Na+/H+ antiporter NhaC-like C-terminal" evidence="7">
    <location>
        <begin position="225"/>
        <end position="493"/>
    </location>
</feature>
<gene>
    <name evidence="8" type="ORF">AB9R89_13915</name>
</gene>
<name>A0ABW7P580_9GAMM</name>
<comment type="caution">
    <text evidence="8">The sequence shown here is derived from an EMBL/GenBank/DDBJ whole genome shotgun (WGS) entry which is preliminary data.</text>
</comment>